<organism evidence="1">
    <name type="scientific">marine sediment metagenome</name>
    <dbReference type="NCBI Taxonomy" id="412755"/>
    <lineage>
        <taxon>unclassified sequences</taxon>
        <taxon>metagenomes</taxon>
        <taxon>ecological metagenomes</taxon>
    </lineage>
</organism>
<feature type="non-terminal residue" evidence="1">
    <location>
        <position position="1"/>
    </location>
</feature>
<dbReference type="SUPFAM" id="SSF55920">
    <property type="entry name" value="Creatinase/aminopeptidase"/>
    <property type="match status" value="1"/>
</dbReference>
<dbReference type="InterPro" id="IPR036005">
    <property type="entry name" value="Creatinase/aminopeptidase-like"/>
</dbReference>
<sequence length="49" mass="5796">CHGTGIIEVEKPWVETNSNYKLKENMIFMADTFVITPEYGFRWEDVNKN</sequence>
<name>X1ECG2_9ZZZZ</name>
<accession>X1ECG2</accession>
<dbReference type="AlphaFoldDB" id="X1ECG2"/>
<evidence type="ECO:0008006" key="2">
    <source>
        <dbReference type="Google" id="ProtNLM"/>
    </source>
</evidence>
<reference evidence="1" key="1">
    <citation type="journal article" date="2014" name="Front. Microbiol.">
        <title>High frequency of phylogenetically diverse reductive dehalogenase-homologous genes in deep subseafloor sedimentary metagenomes.</title>
        <authorList>
            <person name="Kawai M."/>
            <person name="Futagami T."/>
            <person name="Toyoda A."/>
            <person name="Takaki Y."/>
            <person name="Nishi S."/>
            <person name="Hori S."/>
            <person name="Arai W."/>
            <person name="Tsubouchi T."/>
            <person name="Morono Y."/>
            <person name="Uchiyama I."/>
            <person name="Ito T."/>
            <person name="Fujiyama A."/>
            <person name="Inagaki F."/>
            <person name="Takami H."/>
        </authorList>
    </citation>
    <scope>NUCLEOTIDE SEQUENCE</scope>
    <source>
        <strain evidence="1">Expedition CK06-06</strain>
    </source>
</reference>
<protein>
    <recommendedName>
        <fullName evidence="2">Peptidase M24 domain-containing protein</fullName>
    </recommendedName>
</protein>
<evidence type="ECO:0000313" key="1">
    <source>
        <dbReference type="EMBL" id="GAH14834.1"/>
    </source>
</evidence>
<comment type="caution">
    <text evidence="1">The sequence shown here is derived from an EMBL/GenBank/DDBJ whole genome shotgun (WGS) entry which is preliminary data.</text>
</comment>
<proteinExistence type="predicted"/>
<dbReference type="EMBL" id="BART01034130">
    <property type="protein sequence ID" value="GAH14834.1"/>
    <property type="molecule type" value="Genomic_DNA"/>
</dbReference>
<gene>
    <name evidence="1" type="ORF">S01H4_58435</name>
</gene>